<dbReference type="EMBL" id="JAPDPJ010000009">
    <property type="protein sequence ID" value="MCW3785988.1"/>
    <property type="molecule type" value="Genomic_DNA"/>
</dbReference>
<dbReference type="RefSeq" id="WP_301189560.1">
    <property type="nucleotide sequence ID" value="NZ_JAPDPJ010000009.1"/>
</dbReference>
<dbReference type="Gene3D" id="1.20.1260.10">
    <property type="match status" value="1"/>
</dbReference>
<reference evidence="3" key="1">
    <citation type="submission" date="2022-10" db="EMBL/GenBank/DDBJ databases">
        <authorList>
            <person name="Yu W.X."/>
        </authorList>
    </citation>
    <scope>NUCLEOTIDE SEQUENCE</scope>
    <source>
        <strain evidence="3">AAT</strain>
    </source>
</reference>
<feature type="chain" id="PRO_5042268640" evidence="1">
    <location>
        <begin position="22"/>
        <end position="230"/>
    </location>
</feature>
<dbReference type="InterPro" id="IPR012347">
    <property type="entry name" value="Ferritin-like"/>
</dbReference>
<feature type="signal peptide" evidence="1">
    <location>
        <begin position="1"/>
        <end position="21"/>
    </location>
</feature>
<keyword evidence="1" id="KW-0732">Signal</keyword>
<dbReference type="CDD" id="cd01048">
    <property type="entry name" value="Ferritin_like_AB2"/>
    <property type="match status" value="1"/>
</dbReference>
<comment type="caution">
    <text evidence="3">The sequence shown here is derived from an EMBL/GenBank/DDBJ whole genome shotgun (WGS) entry which is preliminary data.</text>
</comment>
<dbReference type="SUPFAM" id="SSF47240">
    <property type="entry name" value="Ferritin-like"/>
    <property type="match status" value="1"/>
</dbReference>
<name>A0AAE3SFA8_9BACT</name>
<evidence type="ECO:0000313" key="4">
    <source>
        <dbReference type="Proteomes" id="UP001209229"/>
    </source>
</evidence>
<dbReference type="Pfam" id="PF09968">
    <property type="entry name" value="DUF2202"/>
    <property type="match status" value="1"/>
</dbReference>
<dbReference type="Proteomes" id="UP001209229">
    <property type="component" value="Unassembled WGS sequence"/>
</dbReference>
<dbReference type="AlphaFoldDB" id="A0AAE3SFA8"/>
<dbReference type="InterPro" id="IPR019243">
    <property type="entry name" value="DUF2202"/>
</dbReference>
<dbReference type="InterPro" id="IPR009078">
    <property type="entry name" value="Ferritin-like_SF"/>
</dbReference>
<evidence type="ECO:0000256" key="1">
    <source>
        <dbReference type="SAM" id="SignalP"/>
    </source>
</evidence>
<keyword evidence="4" id="KW-1185">Reference proteome</keyword>
<accession>A0AAE3SFA8</accession>
<organism evidence="3 4">
    <name type="scientific">Plebeiibacterium sediminum</name>
    <dbReference type="NCBI Taxonomy" id="2992112"/>
    <lineage>
        <taxon>Bacteria</taxon>
        <taxon>Pseudomonadati</taxon>
        <taxon>Bacteroidota</taxon>
        <taxon>Bacteroidia</taxon>
        <taxon>Marinilabiliales</taxon>
        <taxon>Marinilabiliaceae</taxon>
        <taxon>Plebeiibacterium</taxon>
    </lineage>
</organism>
<protein>
    <submittedName>
        <fullName evidence="3">DUF2202 domain-containing protein</fullName>
    </submittedName>
</protein>
<gene>
    <name evidence="3" type="ORF">OM075_05885</name>
</gene>
<dbReference type="PROSITE" id="PS51257">
    <property type="entry name" value="PROKAR_LIPOPROTEIN"/>
    <property type="match status" value="1"/>
</dbReference>
<evidence type="ECO:0000313" key="3">
    <source>
        <dbReference type="EMBL" id="MCW3785988.1"/>
    </source>
</evidence>
<sequence>MKKINRTLIIAGLMASQLIFAASCDEKEIIEEQVTELAYSSNEEINIDDLLANFVDTEPLTTAETKMLQFMKEEEKLARDVYYALNEIWNARVFTNISKSEERHIAAVMGLVEYYNLGSTEVLAPGEFESEEFKALYDQLVEQGSQSIEEAMKVGALIEELDIKDLQEKLDATSNENITMVFNNLLRGSRNHLRAFNRQLVKYGITYSPQYISQDQYDEIINGPNETGNR</sequence>
<evidence type="ECO:0000259" key="2">
    <source>
        <dbReference type="Pfam" id="PF09968"/>
    </source>
</evidence>
<feature type="domain" description="DUF2202" evidence="2">
    <location>
        <begin position="65"/>
        <end position="222"/>
    </location>
</feature>
<proteinExistence type="predicted"/>